<comment type="caution">
    <text evidence="2">The sequence shown here is derived from an EMBL/GenBank/DDBJ whole genome shotgun (WGS) entry which is preliminary data.</text>
</comment>
<evidence type="ECO:0000313" key="3">
    <source>
        <dbReference type="Proteomes" id="UP001159427"/>
    </source>
</evidence>
<protein>
    <submittedName>
        <fullName evidence="2">Uncharacterized protein</fullName>
    </submittedName>
</protein>
<proteinExistence type="predicted"/>
<organism evidence="2 3">
    <name type="scientific">Porites evermanni</name>
    <dbReference type="NCBI Taxonomy" id="104178"/>
    <lineage>
        <taxon>Eukaryota</taxon>
        <taxon>Metazoa</taxon>
        <taxon>Cnidaria</taxon>
        <taxon>Anthozoa</taxon>
        <taxon>Hexacorallia</taxon>
        <taxon>Scleractinia</taxon>
        <taxon>Fungiina</taxon>
        <taxon>Poritidae</taxon>
        <taxon>Porites</taxon>
    </lineage>
</organism>
<name>A0ABN8RKB5_9CNID</name>
<evidence type="ECO:0000313" key="2">
    <source>
        <dbReference type="EMBL" id="CAH3179825.1"/>
    </source>
</evidence>
<dbReference type="EMBL" id="CALNXI010001927">
    <property type="protein sequence ID" value="CAH3179825.1"/>
    <property type="molecule type" value="Genomic_DNA"/>
</dbReference>
<sequence length="247" mass="28477">MEDIRVSENVSRYGEEESNQTGVGKRSRKVKFSRPLEYWKEYDKETGNISELKDSRVKENLALQSKKRTDTSRQNNDPKGRKKSPSIANVVEAFQKRQNEKLNVLKQSEEEEKDCTSGCKQNVKLSVFTPGSLHIKKPDKNRKLHSVANCPKLTTDDGALLCNFHKESSRIQNYCTYSFSTSLRMLTSFRERPFLPIVCSSRKLYDDRLLPNTPAENCMRRNYETAGKGLPNVVKKLKTPYIVQLFE</sequence>
<keyword evidence="3" id="KW-1185">Reference proteome</keyword>
<gene>
    <name evidence="2" type="ORF">PEVE_00012579</name>
</gene>
<feature type="compositionally biased region" description="Basic and acidic residues" evidence="1">
    <location>
        <begin position="67"/>
        <end position="79"/>
    </location>
</feature>
<evidence type="ECO:0000256" key="1">
    <source>
        <dbReference type="SAM" id="MobiDB-lite"/>
    </source>
</evidence>
<dbReference type="Proteomes" id="UP001159427">
    <property type="component" value="Unassembled WGS sequence"/>
</dbReference>
<reference evidence="2 3" key="1">
    <citation type="submission" date="2022-05" db="EMBL/GenBank/DDBJ databases">
        <authorList>
            <consortium name="Genoscope - CEA"/>
            <person name="William W."/>
        </authorList>
    </citation>
    <scope>NUCLEOTIDE SEQUENCE [LARGE SCALE GENOMIC DNA]</scope>
</reference>
<feature type="region of interest" description="Disordered" evidence="1">
    <location>
        <begin position="1"/>
        <end position="28"/>
    </location>
</feature>
<accession>A0ABN8RKB5</accession>
<feature type="region of interest" description="Disordered" evidence="1">
    <location>
        <begin position="53"/>
        <end position="87"/>
    </location>
</feature>